<evidence type="ECO:0000313" key="2">
    <source>
        <dbReference type="EMBL" id="GLH98815.1"/>
    </source>
</evidence>
<feature type="transmembrane region" description="Helical" evidence="1">
    <location>
        <begin position="204"/>
        <end position="224"/>
    </location>
</feature>
<gene>
    <name evidence="2" type="ORF">Pa4123_40900</name>
</gene>
<organism evidence="2 3">
    <name type="scientific">Phytohabitans aurantiacus</name>
    <dbReference type="NCBI Taxonomy" id="3016789"/>
    <lineage>
        <taxon>Bacteria</taxon>
        <taxon>Bacillati</taxon>
        <taxon>Actinomycetota</taxon>
        <taxon>Actinomycetes</taxon>
        <taxon>Micromonosporales</taxon>
        <taxon>Micromonosporaceae</taxon>
    </lineage>
</organism>
<proteinExistence type="predicted"/>
<name>A0ABQ5QW88_9ACTN</name>
<sequence>MPAPGTVLRGAGAFTAAALAGAGTGWPVAAILAGVAGWTLPGVLGPDHAHQRTIARIDAIAGWAEDLAGTLRSAAGLEQAITQTARVAPAPIRVQVAALAAAPAAGIRLPQALAAFADELADPTADLVTAVLIHASQYQARDVAASLAGVGHTARRHAAARVRIATSRARTRTATRIVVTVVLTCAAGLFVFARDFLAPYGSPLGQLILAILGAAFGGCLLWMIRIARVPDLPRILTGADTRTHLQEVAR</sequence>
<feature type="transmembrane region" description="Helical" evidence="1">
    <location>
        <begin position="173"/>
        <end position="192"/>
    </location>
</feature>
<keyword evidence="3" id="KW-1185">Reference proteome</keyword>
<dbReference type="PANTHER" id="PTHR35007">
    <property type="entry name" value="INTEGRAL MEMBRANE PROTEIN-RELATED"/>
    <property type="match status" value="1"/>
</dbReference>
<accession>A0ABQ5QW88</accession>
<dbReference type="PANTHER" id="PTHR35007:SF3">
    <property type="entry name" value="POSSIBLE CONSERVED ALANINE RICH MEMBRANE PROTEIN"/>
    <property type="match status" value="1"/>
</dbReference>
<keyword evidence="1" id="KW-0812">Transmembrane</keyword>
<dbReference type="Proteomes" id="UP001144280">
    <property type="component" value="Unassembled WGS sequence"/>
</dbReference>
<dbReference type="EMBL" id="BSDI01000019">
    <property type="protein sequence ID" value="GLH98815.1"/>
    <property type="molecule type" value="Genomic_DNA"/>
</dbReference>
<reference evidence="2" key="1">
    <citation type="submission" date="2022-12" db="EMBL/GenBank/DDBJ databases">
        <title>New Phytohabitans aurantiacus sp. RD004123 nov., an actinomycete isolated from soil.</title>
        <authorList>
            <person name="Triningsih D.W."/>
            <person name="Harunari E."/>
            <person name="Igarashi Y."/>
        </authorList>
    </citation>
    <scope>NUCLEOTIDE SEQUENCE</scope>
    <source>
        <strain evidence="2">RD004123</strain>
    </source>
</reference>
<keyword evidence="1" id="KW-0472">Membrane</keyword>
<evidence type="ECO:0008006" key="4">
    <source>
        <dbReference type="Google" id="ProtNLM"/>
    </source>
</evidence>
<evidence type="ECO:0000313" key="3">
    <source>
        <dbReference type="Proteomes" id="UP001144280"/>
    </source>
</evidence>
<evidence type="ECO:0000256" key="1">
    <source>
        <dbReference type="SAM" id="Phobius"/>
    </source>
</evidence>
<keyword evidence="1" id="KW-1133">Transmembrane helix</keyword>
<comment type="caution">
    <text evidence="2">The sequence shown here is derived from an EMBL/GenBank/DDBJ whole genome shotgun (WGS) entry which is preliminary data.</text>
</comment>
<protein>
    <recommendedName>
        <fullName evidence="4">Type II secretion system protein GspF domain-containing protein</fullName>
    </recommendedName>
</protein>